<dbReference type="OrthoDB" id="264785at2759"/>
<proteinExistence type="predicted"/>
<dbReference type="GO" id="GO:0005856">
    <property type="term" value="C:cytoskeleton"/>
    <property type="evidence" value="ECO:0007669"/>
    <property type="project" value="TreeGrafter"/>
</dbReference>
<evidence type="ECO:0000259" key="3">
    <source>
        <dbReference type="Pfam" id="PF21771"/>
    </source>
</evidence>
<evidence type="ECO:0000256" key="2">
    <source>
        <dbReference type="SAM" id="Coils"/>
    </source>
</evidence>
<dbReference type="InterPro" id="IPR049270">
    <property type="entry name" value="CFAP58_CC"/>
</dbReference>
<keyword evidence="1 2" id="KW-0175">Coiled coil</keyword>
<feature type="coiled-coil region" evidence="2">
    <location>
        <begin position="783"/>
        <end position="831"/>
    </location>
</feature>
<feature type="domain" description="Cilia- and flagella-associated protein 58 central coiled coil" evidence="3">
    <location>
        <begin position="367"/>
        <end position="669"/>
    </location>
</feature>
<protein>
    <recommendedName>
        <fullName evidence="3">Cilia- and flagella-associated protein 58 central coiled coil domain-containing protein</fullName>
    </recommendedName>
</protein>
<evidence type="ECO:0000256" key="1">
    <source>
        <dbReference type="ARBA" id="ARBA00023054"/>
    </source>
</evidence>
<evidence type="ECO:0000313" key="5">
    <source>
        <dbReference type="Proteomes" id="UP000606274"/>
    </source>
</evidence>
<feature type="coiled-coil region" evidence="2">
    <location>
        <begin position="644"/>
        <end position="678"/>
    </location>
</feature>
<gene>
    <name evidence="4" type="ORF">HF521_012898</name>
</gene>
<comment type="caution">
    <text evidence="4">The sequence shown here is derived from an EMBL/GenBank/DDBJ whole genome shotgun (WGS) entry which is preliminary data.</text>
</comment>
<dbReference type="Pfam" id="PF21771">
    <property type="entry name" value="CFAP58_CC"/>
    <property type="match status" value="1"/>
</dbReference>
<dbReference type="AlphaFoldDB" id="A0A8T0ADQ0"/>
<name>A0A8T0ADQ0_SILME</name>
<dbReference type="PANTHER" id="PTHR32083:SF0">
    <property type="entry name" value="CILIA AND FLAGELLA-ASSOCIATED PROTEIN 58"/>
    <property type="match status" value="1"/>
</dbReference>
<feature type="coiled-coil region" evidence="2">
    <location>
        <begin position="448"/>
        <end position="615"/>
    </location>
</feature>
<organism evidence="4 5">
    <name type="scientific">Silurus meridionalis</name>
    <name type="common">Southern catfish</name>
    <name type="synonym">Silurus soldatovi meridionalis</name>
    <dbReference type="NCBI Taxonomy" id="175797"/>
    <lineage>
        <taxon>Eukaryota</taxon>
        <taxon>Metazoa</taxon>
        <taxon>Chordata</taxon>
        <taxon>Craniata</taxon>
        <taxon>Vertebrata</taxon>
        <taxon>Euteleostomi</taxon>
        <taxon>Actinopterygii</taxon>
        <taxon>Neopterygii</taxon>
        <taxon>Teleostei</taxon>
        <taxon>Ostariophysi</taxon>
        <taxon>Siluriformes</taxon>
        <taxon>Siluridae</taxon>
        <taxon>Silurus</taxon>
    </lineage>
</organism>
<keyword evidence="5" id="KW-1185">Reference proteome</keyword>
<feature type="coiled-coil region" evidence="2">
    <location>
        <begin position="105"/>
        <end position="398"/>
    </location>
</feature>
<dbReference type="EMBL" id="JABFDY010000024">
    <property type="protein sequence ID" value="KAF7689545.1"/>
    <property type="molecule type" value="Genomic_DNA"/>
</dbReference>
<dbReference type="Proteomes" id="UP000606274">
    <property type="component" value="Unassembled WGS sequence"/>
</dbReference>
<evidence type="ECO:0000313" key="4">
    <source>
        <dbReference type="EMBL" id="KAF7689545.1"/>
    </source>
</evidence>
<reference evidence="4" key="1">
    <citation type="submission" date="2020-08" db="EMBL/GenBank/DDBJ databases">
        <title>Chromosome-level assembly of Southern catfish (Silurus meridionalis) provides insights into visual adaptation to the nocturnal and benthic lifestyles.</title>
        <authorList>
            <person name="Zhang Y."/>
            <person name="Wang D."/>
            <person name="Peng Z."/>
        </authorList>
    </citation>
    <scope>NUCLEOTIDE SEQUENCE</scope>
    <source>
        <strain evidence="4">SWU-2019-XX</strain>
        <tissue evidence="4">Muscle</tissue>
    </source>
</reference>
<accession>A0A8T0ADQ0</accession>
<sequence length="875" mass="102943">MEEKVQKLAMEESPYETVEKEFQEVLNEMTGEKTLDNFHVKYSNLMTALKKSQENEKRLMTKCRELNAEIKSNSVKVEAALKQSHEDQTTIMFLKKEIEKAWEMVDAAHEKEKAAQETNKTLQKEIENLKAAVQQRALLSAADVQSVGELLKLKKQLTDERDELLSKQVIFREDLEKATTKQNEAEEVIKKDQDTIFQLQQDIQVLQNDCSRESRMKEKLEKELKQLRADAEAQQLEIKTLSGQCQRGSEEQQRLEQNLHEQKILNERVSKELEQLQVRNTKLQRENEQNTLSLEQLTYENNQRVSELKMEREEVTQMKQEISNLTKIRETTHKKLRLLEDQKLDVEQQRETLRNQITGMEKEMEMNKIETENYKKKINVLTREKEMLTMNLIKAEKATEKQIDLVKLEQQSKIVLEQEIHNCKHEAQKQRKIIYELEKERDRNIDKASGLKQKIIEHMNELKSKEMEICEDKKKIAEAETKLKQQQNLYEAMRAERNNYSKNLLDAQHDITDLKRKMKSMSQENGQLTEEIKSKEAALSKEHLAIQHLKKEKESLKVELQRMKQQAQDTKKDMEIQKAEEHKLLKIIADADAEKAQQKKELDQVITERDMLRTQLVQRNDELALLSEKIKILQSILNKGEIQYNQRMEDIRLLKLEIKKLRTEKTVLNKTVSNAESLKHEVFIMQKELVKERTKCERLQEDLENPLNVHRWRRLEASDPSTFELIQKIHSLQRRLISKSEEVVKQELLLQEKEKLYVELKHILARQPGPEAAEQLYSCQQHLKKKTNQLKALTAELNMQESQTQKYKYEIEQVTAELQNVKKKYFMLKRKEQACRETEGSEVQTGQPLIVPQHIDGPRFTGGGFSLKQGNKTAA</sequence>
<dbReference type="PANTHER" id="PTHR32083">
    <property type="entry name" value="CILIA AND FLAGELLA-ASSOCIATED PROTEIN 58-RELATED"/>
    <property type="match status" value="1"/>
</dbReference>